<reference evidence="3 4" key="1">
    <citation type="submission" date="2020-08" db="EMBL/GenBank/DDBJ databases">
        <title>Genomic Encyclopedia of Type Strains, Phase IV (KMG-IV): sequencing the most valuable type-strain genomes for metagenomic binning, comparative biology and taxonomic classification.</title>
        <authorList>
            <person name="Goeker M."/>
        </authorList>
    </citation>
    <scope>NUCLEOTIDE SEQUENCE [LARGE SCALE GENOMIC DNA]</scope>
    <source>
        <strain evidence="3 4">DSM 26723</strain>
    </source>
</reference>
<dbReference type="GO" id="GO:0004364">
    <property type="term" value="F:glutathione transferase activity"/>
    <property type="evidence" value="ECO:0007669"/>
    <property type="project" value="UniProtKB-EC"/>
</dbReference>
<dbReference type="SUPFAM" id="SSF47616">
    <property type="entry name" value="GST C-terminal domain-like"/>
    <property type="match status" value="1"/>
</dbReference>
<comment type="caution">
    <text evidence="3">The sequence shown here is derived from an EMBL/GenBank/DDBJ whole genome shotgun (WGS) entry which is preliminary data.</text>
</comment>
<evidence type="ECO:0000313" key="3">
    <source>
        <dbReference type="EMBL" id="MBB6093274.1"/>
    </source>
</evidence>
<dbReference type="Proteomes" id="UP000588068">
    <property type="component" value="Unassembled WGS sequence"/>
</dbReference>
<name>A0A841HL20_9GAMM</name>
<dbReference type="RefSeq" id="WP_184331455.1">
    <property type="nucleotide sequence ID" value="NZ_JACHHZ010000002.1"/>
</dbReference>
<dbReference type="SUPFAM" id="SSF52833">
    <property type="entry name" value="Thioredoxin-like"/>
    <property type="match status" value="1"/>
</dbReference>
<dbReference type="PROSITE" id="PS50404">
    <property type="entry name" value="GST_NTER"/>
    <property type="match status" value="1"/>
</dbReference>
<dbReference type="InterPro" id="IPR036282">
    <property type="entry name" value="Glutathione-S-Trfase_C_sf"/>
</dbReference>
<evidence type="ECO:0000259" key="2">
    <source>
        <dbReference type="PROSITE" id="PS50404"/>
    </source>
</evidence>
<feature type="region of interest" description="Disordered" evidence="1">
    <location>
        <begin position="233"/>
        <end position="252"/>
    </location>
</feature>
<organism evidence="3 4">
    <name type="scientific">Povalibacter uvarum</name>
    <dbReference type="NCBI Taxonomy" id="732238"/>
    <lineage>
        <taxon>Bacteria</taxon>
        <taxon>Pseudomonadati</taxon>
        <taxon>Pseudomonadota</taxon>
        <taxon>Gammaproteobacteria</taxon>
        <taxon>Steroidobacterales</taxon>
        <taxon>Steroidobacteraceae</taxon>
        <taxon>Povalibacter</taxon>
    </lineage>
</organism>
<dbReference type="InterPro" id="IPR036249">
    <property type="entry name" value="Thioredoxin-like_sf"/>
</dbReference>
<protein>
    <submittedName>
        <fullName evidence="3">Glutathione S-transferase</fullName>
        <ecNumber evidence="3">2.5.1.18</ecNumber>
    </submittedName>
</protein>
<dbReference type="AlphaFoldDB" id="A0A841HL20"/>
<keyword evidence="3" id="KW-0808">Transferase</keyword>
<sequence length="306" mass="33947">MSTLILHHYPTSPFAEKVRIALGLKGLAWRSVLIPMIMPKPDLMPLTGGYRKTPVMQIGADIYCDTQCILREIERRFPERSFYRGTDAGTANALAFMIDRNLFSPAVGIVFGARDFAQLAPGLLEDRAKMTGREMNLDRIRAARPMLVDQLRMQLVWFASMLHDSRPFLQGDDPTLVDCALYNPCWFIRSNLGAVAPLPEFPKLLAWMDRMEALGHGTRTEMDSKEALAIAKAASPATQPQADANDSMGRKPGMKIQVIPDDAGKDPVEGELLSLSAEEVVVRRADEQVGELAVHFPRAGYVIKPV</sequence>
<gene>
    <name evidence="3" type="ORF">HNQ60_002152</name>
</gene>
<accession>A0A841HL20</accession>
<dbReference type="InterPro" id="IPR004045">
    <property type="entry name" value="Glutathione_S-Trfase_N"/>
</dbReference>
<feature type="domain" description="GST N-terminal" evidence="2">
    <location>
        <begin position="2"/>
        <end position="81"/>
    </location>
</feature>
<evidence type="ECO:0000256" key="1">
    <source>
        <dbReference type="SAM" id="MobiDB-lite"/>
    </source>
</evidence>
<dbReference type="EC" id="2.5.1.18" evidence="3"/>
<dbReference type="Pfam" id="PF13417">
    <property type="entry name" value="GST_N_3"/>
    <property type="match status" value="1"/>
</dbReference>
<dbReference type="Pfam" id="PF13410">
    <property type="entry name" value="GST_C_2"/>
    <property type="match status" value="1"/>
</dbReference>
<proteinExistence type="predicted"/>
<dbReference type="Gene3D" id="3.40.30.110">
    <property type="match status" value="2"/>
</dbReference>
<dbReference type="EMBL" id="JACHHZ010000002">
    <property type="protein sequence ID" value="MBB6093274.1"/>
    <property type="molecule type" value="Genomic_DNA"/>
</dbReference>
<dbReference type="CDD" id="cd00570">
    <property type="entry name" value="GST_N_family"/>
    <property type="match status" value="1"/>
</dbReference>
<keyword evidence="4" id="KW-1185">Reference proteome</keyword>
<evidence type="ECO:0000313" key="4">
    <source>
        <dbReference type="Proteomes" id="UP000588068"/>
    </source>
</evidence>